<evidence type="ECO:0000256" key="13">
    <source>
        <dbReference type="ARBA" id="ARBA00022840"/>
    </source>
</evidence>
<keyword evidence="7" id="KW-0597">Phosphoprotein</keyword>
<keyword evidence="11" id="KW-0547">Nucleotide-binding</keyword>
<dbReference type="InterPro" id="IPR009091">
    <property type="entry name" value="RCC1/BLIP-II"/>
</dbReference>
<dbReference type="InterPro" id="IPR051997">
    <property type="entry name" value="STK_NEK"/>
</dbReference>
<keyword evidence="13" id="KW-0067">ATP-binding</keyword>
<evidence type="ECO:0000256" key="15">
    <source>
        <dbReference type="PROSITE-ProRule" id="PRU00235"/>
    </source>
</evidence>
<evidence type="ECO:0000256" key="17">
    <source>
        <dbReference type="SAM" id="MobiDB-lite"/>
    </source>
</evidence>
<dbReference type="Proteomes" id="UP001152320">
    <property type="component" value="Chromosome 3"/>
</dbReference>
<evidence type="ECO:0000256" key="12">
    <source>
        <dbReference type="ARBA" id="ARBA00022777"/>
    </source>
</evidence>
<dbReference type="Pfam" id="PF25390">
    <property type="entry name" value="WD40_RLD"/>
    <property type="match status" value="1"/>
</dbReference>
<evidence type="ECO:0000313" key="19">
    <source>
        <dbReference type="EMBL" id="KAJ8045488.1"/>
    </source>
</evidence>
<feature type="coiled-coil region" evidence="16">
    <location>
        <begin position="638"/>
        <end position="672"/>
    </location>
</feature>
<dbReference type="EC" id="2.7.11.1" evidence="4"/>
<dbReference type="PANTHER" id="PTHR44535:SF1">
    <property type="entry name" value="SERINE_THREONINE-PROTEIN KINASE NEK9"/>
    <property type="match status" value="1"/>
</dbReference>
<keyword evidence="12 19" id="KW-0418">Kinase</keyword>
<evidence type="ECO:0000313" key="20">
    <source>
        <dbReference type="Proteomes" id="UP001152320"/>
    </source>
</evidence>
<dbReference type="InterPro" id="IPR058923">
    <property type="entry name" value="RCC1-like_dom"/>
</dbReference>
<feature type="compositionally biased region" description="Basic and acidic residues" evidence="17">
    <location>
        <begin position="492"/>
        <end position="501"/>
    </location>
</feature>
<keyword evidence="5" id="KW-0963">Cytoplasm</keyword>
<keyword evidence="10" id="KW-0677">Repeat</keyword>
<evidence type="ECO:0000256" key="3">
    <source>
        <dbReference type="ARBA" id="ARBA00010886"/>
    </source>
</evidence>
<sequence>MYSDGIRTLVKELLSKVPANRPSAKDLLKNPIFSDRDISKEINEITSEARKLRSVSSMSGVSDTVPVVTSTTSEVYYWGGGRLTPQMLEVFKDGNGALKVSAGHSHFAAVTVEKELMTWANVQGGQSMVGQLGHGDMACYSNPKKVEALQGIPIKMVSCGEEFTACVTESGKLYAFGSDYYGCMGCDQEEGEEVLCPLEVSFFNSNPVDVVSCGESHIVALTKDREVYSWGNGEFGRLGLGDEEDRYTPQKVEIQGKKTICFICAGTDGSFFVTKDGKTLACGSNEYNQLGFNTLTAGLRKRQVKVCYDIPVKLTPALVRPLTRYNIVSISLGKTHSAAITVTGKLITFGDNKHGQLGVGDAKPRSGVCEVKGLLTGAHVVKANCGEGFTVIATKDNSIYSFGNSDSGRLGLTADITSLQKKKSANPTPRPIFGALHRVSDLSCTHWHTIIIVEKILNSRTIKNAKLDSFRSSLNSTQTSQADDSVFESFDEGSKMSRENSSDNLLGDEDDAFSEKDDISQSSNSAGQEGSTMNSSTGGSQADLAGDTSLPPWLVDELEQAEYIPLPPSLQSQSSVSSQESHSLTNSISGSHPNPNQPHPSENGTDGLLPPKVPPLCLEGLSSSGDSIRIQMKKDEELHHLYDRIRQLELENKQLLLKLSDHDEKISTLQAQVASLLSKTKDS</sequence>
<feature type="region of interest" description="Disordered" evidence="17">
    <location>
        <begin position="568"/>
        <end position="620"/>
    </location>
</feature>
<feature type="compositionally biased region" description="Low complexity" evidence="17">
    <location>
        <begin position="569"/>
        <end position="584"/>
    </location>
</feature>
<feature type="repeat" description="RCC1" evidence="15">
    <location>
        <begin position="344"/>
        <end position="396"/>
    </location>
</feature>
<evidence type="ECO:0000256" key="10">
    <source>
        <dbReference type="ARBA" id="ARBA00022737"/>
    </source>
</evidence>
<dbReference type="PROSITE" id="PS50012">
    <property type="entry name" value="RCC1_3"/>
    <property type="match status" value="6"/>
</dbReference>
<accession>A0A9Q1CIT0</accession>
<comment type="similarity">
    <text evidence="3">Belongs to the protein kinase superfamily. NEK Ser/Thr protein kinase family. NIMA subfamily.</text>
</comment>
<evidence type="ECO:0000256" key="11">
    <source>
        <dbReference type="ARBA" id="ARBA00022741"/>
    </source>
</evidence>
<comment type="subcellular location">
    <subcellularLocation>
        <location evidence="2">Cytoplasm</location>
    </subcellularLocation>
</comment>
<feature type="compositionally biased region" description="Polar residues" evidence="17">
    <location>
        <begin position="520"/>
        <end position="540"/>
    </location>
</feature>
<evidence type="ECO:0000256" key="1">
    <source>
        <dbReference type="ARBA" id="ARBA00001946"/>
    </source>
</evidence>
<feature type="domain" description="RCC1-like" evidence="18">
    <location>
        <begin position="83"/>
        <end position="451"/>
    </location>
</feature>
<evidence type="ECO:0000256" key="2">
    <source>
        <dbReference type="ARBA" id="ARBA00004496"/>
    </source>
</evidence>
<comment type="cofactor">
    <cofactor evidence="1">
        <name>Mg(2+)</name>
        <dbReference type="ChEBI" id="CHEBI:18420"/>
    </cofactor>
</comment>
<dbReference type="EMBL" id="JAIZAY010000003">
    <property type="protein sequence ID" value="KAJ8045488.1"/>
    <property type="molecule type" value="Genomic_DNA"/>
</dbReference>
<feature type="repeat" description="RCC1" evidence="15">
    <location>
        <begin position="114"/>
        <end position="170"/>
    </location>
</feature>
<evidence type="ECO:0000256" key="5">
    <source>
        <dbReference type="ARBA" id="ARBA00022490"/>
    </source>
</evidence>
<proteinExistence type="inferred from homology"/>
<dbReference type="Gene3D" id="2.130.10.30">
    <property type="entry name" value="Regulator of chromosome condensation 1/beta-lactamase-inhibitor protein II"/>
    <property type="match status" value="2"/>
</dbReference>
<dbReference type="GO" id="GO:0004674">
    <property type="term" value="F:protein serine/threonine kinase activity"/>
    <property type="evidence" value="ECO:0007669"/>
    <property type="project" value="UniProtKB-KW"/>
</dbReference>
<feature type="repeat" description="RCC1" evidence="15">
    <location>
        <begin position="171"/>
        <end position="224"/>
    </location>
</feature>
<feature type="compositionally biased region" description="Polar residues" evidence="17">
    <location>
        <begin position="585"/>
        <end position="604"/>
    </location>
</feature>
<evidence type="ECO:0000256" key="8">
    <source>
        <dbReference type="ARBA" id="ARBA00022679"/>
    </source>
</evidence>
<name>A0A9Q1CIT0_HOLLE</name>
<evidence type="ECO:0000256" key="4">
    <source>
        <dbReference type="ARBA" id="ARBA00012513"/>
    </source>
</evidence>
<keyword evidence="9" id="KW-0479">Metal-binding</keyword>
<evidence type="ECO:0000256" key="6">
    <source>
        <dbReference type="ARBA" id="ARBA00022527"/>
    </source>
</evidence>
<dbReference type="SUPFAM" id="SSF50985">
    <property type="entry name" value="RCC1/BLIP-II"/>
    <property type="match status" value="1"/>
</dbReference>
<reference evidence="19" key="1">
    <citation type="submission" date="2021-10" db="EMBL/GenBank/DDBJ databases">
        <title>Tropical sea cucumber genome reveals ecological adaptation and Cuvierian tubules defense mechanism.</title>
        <authorList>
            <person name="Chen T."/>
        </authorList>
    </citation>
    <scope>NUCLEOTIDE SEQUENCE</scope>
    <source>
        <strain evidence="19">Nanhai2018</strain>
        <tissue evidence="19">Muscle</tissue>
    </source>
</reference>
<evidence type="ECO:0000256" key="9">
    <source>
        <dbReference type="ARBA" id="ARBA00022723"/>
    </source>
</evidence>
<dbReference type="InterPro" id="IPR000408">
    <property type="entry name" value="Reg_chr_condens"/>
</dbReference>
<keyword evidence="8" id="KW-0808">Transferase</keyword>
<dbReference type="PANTHER" id="PTHR44535">
    <property type="entry name" value="PROTEIN CBG16200"/>
    <property type="match status" value="1"/>
</dbReference>
<evidence type="ECO:0000256" key="14">
    <source>
        <dbReference type="ARBA" id="ARBA00022842"/>
    </source>
</evidence>
<dbReference type="PROSITE" id="PS00626">
    <property type="entry name" value="RCC1_2"/>
    <property type="match status" value="1"/>
</dbReference>
<dbReference type="OrthoDB" id="248923at2759"/>
<feature type="repeat" description="RCC1" evidence="15">
    <location>
        <begin position="397"/>
        <end position="455"/>
    </location>
</feature>
<keyword evidence="6" id="KW-0723">Serine/threonine-protein kinase</keyword>
<evidence type="ECO:0000259" key="18">
    <source>
        <dbReference type="Pfam" id="PF25390"/>
    </source>
</evidence>
<organism evidence="19 20">
    <name type="scientific">Holothuria leucospilota</name>
    <name type="common">Black long sea cucumber</name>
    <name type="synonym">Mertensiothuria leucospilota</name>
    <dbReference type="NCBI Taxonomy" id="206669"/>
    <lineage>
        <taxon>Eukaryota</taxon>
        <taxon>Metazoa</taxon>
        <taxon>Echinodermata</taxon>
        <taxon>Eleutherozoa</taxon>
        <taxon>Echinozoa</taxon>
        <taxon>Holothuroidea</taxon>
        <taxon>Aspidochirotacea</taxon>
        <taxon>Aspidochirotida</taxon>
        <taxon>Holothuriidae</taxon>
        <taxon>Holothuria</taxon>
    </lineage>
</organism>
<dbReference type="GO" id="GO:0046872">
    <property type="term" value="F:metal ion binding"/>
    <property type="evidence" value="ECO:0007669"/>
    <property type="project" value="UniProtKB-KW"/>
</dbReference>
<keyword evidence="14" id="KW-0460">Magnesium</keyword>
<dbReference type="PRINTS" id="PR00633">
    <property type="entry name" value="RCCNDNSATION"/>
</dbReference>
<keyword evidence="16" id="KW-0175">Coiled coil</keyword>
<evidence type="ECO:0000256" key="7">
    <source>
        <dbReference type="ARBA" id="ARBA00022553"/>
    </source>
</evidence>
<keyword evidence="20" id="KW-1185">Reference proteome</keyword>
<dbReference type="GO" id="GO:0005737">
    <property type="term" value="C:cytoplasm"/>
    <property type="evidence" value="ECO:0007669"/>
    <property type="project" value="UniProtKB-SubCell"/>
</dbReference>
<evidence type="ECO:0000256" key="16">
    <source>
        <dbReference type="SAM" id="Coils"/>
    </source>
</evidence>
<protein>
    <recommendedName>
        <fullName evidence="4">non-specific serine/threonine protein kinase</fullName>
        <ecNumber evidence="4">2.7.11.1</ecNumber>
    </recommendedName>
</protein>
<dbReference type="GO" id="GO:0005524">
    <property type="term" value="F:ATP binding"/>
    <property type="evidence" value="ECO:0007669"/>
    <property type="project" value="UniProtKB-KW"/>
</dbReference>
<feature type="repeat" description="RCC1" evidence="15">
    <location>
        <begin position="225"/>
        <end position="276"/>
    </location>
</feature>
<feature type="region of interest" description="Disordered" evidence="17">
    <location>
        <begin position="481"/>
        <end position="549"/>
    </location>
</feature>
<dbReference type="AlphaFoldDB" id="A0A9Q1CIT0"/>
<feature type="repeat" description="RCC1" evidence="15">
    <location>
        <begin position="277"/>
        <end position="343"/>
    </location>
</feature>
<gene>
    <name evidence="19" type="ORF">HOLleu_08507</name>
</gene>
<comment type="caution">
    <text evidence="19">The sequence shown here is derived from an EMBL/GenBank/DDBJ whole genome shotgun (WGS) entry which is preliminary data.</text>
</comment>